<dbReference type="InterPro" id="IPR000873">
    <property type="entry name" value="AMP-dep_synth/lig_dom"/>
</dbReference>
<gene>
    <name evidence="2" type="ORF">KHLLAP_LOCUS14417</name>
</gene>
<proteinExistence type="predicted"/>
<protein>
    <submittedName>
        <fullName evidence="2">Uu.00g020680.m01.CDS01</fullName>
    </submittedName>
</protein>
<dbReference type="EMBL" id="CAUWAG010000020">
    <property type="protein sequence ID" value="CAJ2513949.1"/>
    <property type="molecule type" value="Genomic_DNA"/>
</dbReference>
<dbReference type="AlphaFoldDB" id="A0AAI8W059"/>
<dbReference type="Pfam" id="PF00501">
    <property type="entry name" value="AMP-binding"/>
    <property type="match status" value="1"/>
</dbReference>
<accession>A0AAI8W059</accession>
<keyword evidence="3" id="KW-1185">Reference proteome</keyword>
<sequence>MSRRFDPCGLAESEITSVQLRGDLPWVKRGQDSPRQAVKCDAVDRFMEKYVMYPCTEGSSPGFLEHLPSLFKEVNVEGRFALRWAVKAAAYADLSKSQDSEPLAQKAYQCYGMSLSAMGESLSTPGKVPDDFDLMTVVILDMFETFFVEGSASRGTHAQGMAQILRIRGHEQVHSPRGWSLFRLAHHRIQKQQLAFNLPPLVESGHWIDQLNEDLPFVRLEKSALRISQTCERARKLQQTLSGGSLPVAQFLDVVNELLELDRETVRWRQTPRWSYTTLNVVDLPAFESSPRSLTNTIQLHADVWMAYEWNYHRTARIIAHKHLLKALETVLTSSDLDVTAIDTLRVMSEQSTTAIHILADDILATVPQSLGDINHLGCMHDATSGPLRSRAIGGYLLLWPIKVIKGNLAHYALGFQCVTYGQLANAIIGVAQWLDTEIGRGEEERTPAIAYLRPNEFRDVFAFVGGIKAGYKLFLTSPRNSLVAYLDPLEKLKCTTIIIAGPTTPLLNEILEQRPMRLLRMGEMDHLINHPSLPYLYRQTTDTAHGAGAFVCHTSGTTGIPKPCIYTHEFILRVARTFSLEPPKGYTSLQSQLASNEHILLLPLIHPGGV</sequence>
<evidence type="ECO:0000313" key="2">
    <source>
        <dbReference type="EMBL" id="CAJ2513949.1"/>
    </source>
</evidence>
<name>A0AAI8W059_9PEZI</name>
<dbReference type="Proteomes" id="UP001295740">
    <property type="component" value="Unassembled WGS sequence"/>
</dbReference>
<comment type="caution">
    <text evidence="2">The sequence shown here is derived from an EMBL/GenBank/DDBJ whole genome shotgun (WGS) entry which is preliminary data.</text>
</comment>
<evidence type="ECO:0000259" key="1">
    <source>
        <dbReference type="Pfam" id="PF00501"/>
    </source>
</evidence>
<dbReference type="InterPro" id="IPR020845">
    <property type="entry name" value="AMP-binding_CS"/>
</dbReference>
<dbReference type="Gene3D" id="3.40.50.12780">
    <property type="entry name" value="N-terminal domain of ligase-like"/>
    <property type="match status" value="1"/>
</dbReference>
<evidence type="ECO:0000313" key="3">
    <source>
        <dbReference type="Proteomes" id="UP001295740"/>
    </source>
</evidence>
<dbReference type="InterPro" id="IPR053175">
    <property type="entry name" value="DHMBA_Reg_Transcription_Factor"/>
</dbReference>
<reference evidence="2" key="1">
    <citation type="submission" date="2023-10" db="EMBL/GenBank/DDBJ databases">
        <authorList>
            <person name="Hackl T."/>
        </authorList>
    </citation>
    <scope>NUCLEOTIDE SEQUENCE</scope>
</reference>
<dbReference type="PROSITE" id="PS00455">
    <property type="entry name" value="AMP_BINDING"/>
    <property type="match status" value="1"/>
</dbReference>
<dbReference type="SUPFAM" id="SSF56801">
    <property type="entry name" value="Acetyl-CoA synthetase-like"/>
    <property type="match status" value="1"/>
</dbReference>
<dbReference type="InterPro" id="IPR042099">
    <property type="entry name" value="ANL_N_sf"/>
</dbReference>
<feature type="domain" description="AMP-dependent synthetase/ligase" evidence="1">
    <location>
        <begin position="416"/>
        <end position="609"/>
    </location>
</feature>
<dbReference type="PANTHER" id="PTHR38791">
    <property type="entry name" value="ZN(II)2CYS6 TRANSCRIPTION FACTOR (EUROFUNG)-RELATED-RELATED"/>
    <property type="match status" value="1"/>
</dbReference>
<organism evidence="2 3">
    <name type="scientific">Anthostomella pinea</name>
    <dbReference type="NCBI Taxonomy" id="933095"/>
    <lineage>
        <taxon>Eukaryota</taxon>
        <taxon>Fungi</taxon>
        <taxon>Dikarya</taxon>
        <taxon>Ascomycota</taxon>
        <taxon>Pezizomycotina</taxon>
        <taxon>Sordariomycetes</taxon>
        <taxon>Xylariomycetidae</taxon>
        <taxon>Xylariales</taxon>
        <taxon>Xylariaceae</taxon>
        <taxon>Anthostomella</taxon>
    </lineage>
</organism>